<dbReference type="AlphaFoldDB" id="A0A512MHH7"/>
<dbReference type="PANTHER" id="PTHR30041:SF8">
    <property type="entry name" value="PROTEIN YFFB"/>
    <property type="match status" value="1"/>
</dbReference>
<dbReference type="InterPro" id="IPR036249">
    <property type="entry name" value="Thioredoxin-like_sf"/>
</dbReference>
<name>A0A512MHH7_9BACT</name>
<dbReference type="NCBIfam" id="TIGR01617">
    <property type="entry name" value="arsC_related"/>
    <property type="match status" value="1"/>
</dbReference>
<dbReference type="InterPro" id="IPR006660">
    <property type="entry name" value="Arsenate_reductase-like"/>
</dbReference>
<comment type="caution">
    <text evidence="3">The sequence shown here is derived from an EMBL/GenBank/DDBJ whole genome shotgun (WGS) entry which is preliminary data.</text>
</comment>
<proteinExistence type="inferred from homology"/>
<dbReference type="CDD" id="cd03036">
    <property type="entry name" value="ArsC_like"/>
    <property type="match status" value="1"/>
</dbReference>
<dbReference type="PROSITE" id="PS51353">
    <property type="entry name" value="ARSC"/>
    <property type="match status" value="1"/>
</dbReference>
<dbReference type="OrthoDB" id="9794155at2"/>
<comment type="similarity">
    <text evidence="1 2">Belongs to the ArsC family.</text>
</comment>
<dbReference type="InterPro" id="IPR006504">
    <property type="entry name" value="Tscrpt_reg_Spx/MgsR"/>
</dbReference>
<protein>
    <submittedName>
        <fullName evidence="3">ArsC family transcriptional regulator</fullName>
    </submittedName>
</protein>
<sequence>MKLYTYQACSTCRNAVKWLRAKGISFDEIPIRETPPSIPELRAMLAAHDGELRPLFNTSGQDYRAMDLKDKLPSMTKDEALKLLSEHGNLVKRPFAIDTKRGIHLTGFKEDAWAKALG</sequence>
<dbReference type="Proteomes" id="UP000321577">
    <property type="component" value="Unassembled WGS sequence"/>
</dbReference>
<dbReference type="SUPFAM" id="SSF52833">
    <property type="entry name" value="Thioredoxin-like"/>
    <property type="match status" value="1"/>
</dbReference>
<organism evidence="3 4">
    <name type="scientific">Brevifollis gellanilyticus</name>
    <dbReference type="NCBI Taxonomy" id="748831"/>
    <lineage>
        <taxon>Bacteria</taxon>
        <taxon>Pseudomonadati</taxon>
        <taxon>Verrucomicrobiota</taxon>
        <taxon>Verrucomicrobiia</taxon>
        <taxon>Verrucomicrobiales</taxon>
        <taxon>Verrucomicrobiaceae</taxon>
    </lineage>
</organism>
<evidence type="ECO:0000313" key="4">
    <source>
        <dbReference type="Proteomes" id="UP000321577"/>
    </source>
</evidence>
<dbReference type="Gene3D" id="3.40.30.10">
    <property type="entry name" value="Glutaredoxin"/>
    <property type="match status" value="1"/>
</dbReference>
<accession>A0A512MHH7</accession>
<evidence type="ECO:0000256" key="2">
    <source>
        <dbReference type="PROSITE-ProRule" id="PRU01282"/>
    </source>
</evidence>
<dbReference type="PANTHER" id="PTHR30041">
    <property type="entry name" value="ARSENATE REDUCTASE"/>
    <property type="match status" value="1"/>
</dbReference>
<evidence type="ECO:0000313" key="3">
    <source>
        <dbReference type="EMBL" id="GEP46193.1"/>
    </source>
</evidence>
<dbReference type="RefSeq" id="WP_146855836.1">
    <property type="nucleotide sequence ID" value="NZ_BKAG01000076.1"/>
</dbReference>
<gene>
    <name evidence="3" type="primary">arsC_1</name>
    <name evidence="3" type="ORF">BGE01nite_54840</name>
</gene>
<reference evidence="3 4" key="1">
    <citation type="submission" date="2019-07" db="EMBL/GenBank/DDBJ databases">
        <title>Whole genome shotgun sequence of Brevifollis gellanilyticus NBRC 108608.</title>
        <authorList>
            <person name="Hosoyama A."/>
            <person name="Uohara A."/>
            <person name="Ohji S."/>
            <person name="Ichikawa N."/>
        </authorList>
    </citation>
    <scope>NUCLEOTIDE SEQUENCE [LARGE SCALE GENOMIC DNA]</scope>
    <source>
        <strain evidence="3 4">NBRC 108608</strain>
    </source>
</reference>
<dbReference type="EMBL" id="BKAG01000076">
    <property type="protein sequence ID" value="GEP46193.1"/>
    <property type="molecule type" value="Genomic_DNA"/>
</dbReference>
<keyword evidence="4" id="KW-1185">Reference proteome</keyword>
<dbReference type="Pfam" id="PF03960">
    <property type="entry name" value="ArsC"/>
    <property type="match status" value="1"/>
</dbReference>
<evidence type="ECO:0000256" key="1">
    <source>
        <dbReference type="ARBA" id="ARBA00007198"/>
    </source>
</evidence>